<dbReference type="STRING" id="631454.N177_1865"/>
<dbReference type="InterPro" id="IPR001789">
    <property type="entry name" value="Sig_transdc_resp-reg_receiver"/>
</dbReference>
<dbReference type="GO" id="GO:0000428">
    <property type="term" value="C:DNA-directed RNA polymerase complex"/>
    <property type="evidence" value="ECO:0007669"/>
    <property type="project" value="UniProtKB-KW"/>
</dbReference>
<feature type="modified residue" description="4-aspartylphosphate" evidence="4">
    <location>
        <position position="193"/>
    </location>
</feature>
<keyword evidence="7" id="KW-1185">Reference proteome</keyword>
<dbReference type="SUPFAM" id="SSF52172">
    <property type="entry name" value="CheY-like"/>
    <property type="match status" value="1"/>
</dbReference>
<dbReference type="InterPro" id="IPR014605">
    <property type="entry name" value="Sig_resp-reg_PhyR"/>
</dbReference>
<name>V4TGY8_9HYPH</name>
<dbReference type="GO" id="GO:0000160">
    <property type="term" value="P:phosphorelay signal transduction system"/>
    <property type="evidence" value="ECO:0007669"/>
    <property type="project" value="InterPro"/>
</dbReference>
<evidence type="ECO:0000256" key="4">
    <source>
        <dbReference type="PROSITE-ProRule" id="PRU00169"/>
    </source>
</evidence>
<dbReference type="EMBL" id="AWXZ01000023">
    <property type="protein sequence ID" value="ESR25348.1"/>
    <property type="molecule type" value="Genomic_DNA"/>
</dbReference>
<accession>V4TGY8</accession>
<organism evidence="6 7">
    <name type="scientific">Lutibaculum baratangense AMV1</name>
    <dbReference type="NCBI Taxonomy" id="631454"/>
    <lineage>
        <taxon>Bacteria</taxon>
        <taxon>Pseudomonadati</taxon>
        <taxon>Pseudomonadota</taxon>
        <taxon>Alphaproteobacteria</taxon>
        <taxon>Hyphomicrobiales</taxon>
        <taxon>Tepidamorphaceae</taxon>
        <taxon>Lutibaculum</taxon>
    </lineage>
</organism>
<dbReference type="InterPro" id="IPR053866">
    <property type="entry name" value="PhyR_sigma2"/>
</dbReference>
<dbReference type="eggNOG" id="COG0784">
    <property type="taxonomic scope" value="Bacteria"/>
</dbReference>
<dbReference type="InterPro" id="IPR011006">
    <property type="entry name" value="CheY-like_superfamily"/>
</dbReference>
<dbReference type="PATRIC" id="fig|631454.5.peg.1844"/>
<dbReference type="PIRSF" id="PIRSF036400">
    <property type="entry name" value="RR_Ctr_UCP036400"/>
    <property type="match status" value="1"/>
</dbReference>
<dbReference type="Pfam" id="PF00072">
    <property type="entry name" value="Response_reg"/>
    <property type="match status" value="1"/>
</dbReference>
<dbReference type="CDD" id="cd17540">
    <property type="entry name" value="REC_PhyR"/>
    <property type="match status" value="1"/>
</dbReference>
<dbReference type="PANTHER" id="PTHR44591">
    <property type="entry name" value="STRESS RESPONSE REGULATOR PROTEIN 1"/>
    <property type="match status" value="1"/>
</dbReference>
<comment type="caution">
    <text evidence="6">The sequence shown here is derived from an EMBL/GenBank/DDBJ whole genome shotgun (WGS) entry which is preliminary data.</text>
</comment>
<evidence type="ECO:0000256" key="3">
    <source>
        <dbReference type="ARBA" id="ARBA00023163"/>
    </source>
</evidence>
<dbReference type="InterPro" id="IPR050595">
    <property type="entry name" value="Bact_response_regulator"/>
</dbReference>
<evidence type="ECO:0000313" key="7">
    <source>
        <dbReference type="Proteomes" id="UP000017819"/>
    </source>
</evidence>
<dbReference type="NCBIfam" id="NF006623">
    <property type="entry name" value="PRK09191.1"/>
    <property type="match status" value="1"/>
</dbReference>
<dbReference type="Gene3D" id="3.40.50.2300">
    <property type="match status" value="1"/>
</dbReference>
<dbReference type="AlphaFoldDB" id="V4TGY8"/>
<dbReference type="PROSITE" id="PS50110">
    <property type="entry name" value="RESPONSE_REGULATORY"/>
    <property type="match status" value="1"/>
</dbReference>
<dbReference type="SUPFAM" id="SSF88659">
    <property type="entry name" value="Sigma3 and sigma4 domains of RNA polymerase sigma factors"/>
    <property type="match status" value="1"/>
</dbReference>
<dbReference type="Pfam" id="PF22029">
    <property type="entry name" value="PhyR_sigma2"/>
    <property type="match status" value="1"/>
</dbReference>
<dbReference type="InterPro" id="IPR036388">
    <property type="entry name" value="WH-like_DNA-bd_sf"/>
</dbReference>
<proteinExistence type="predicted"/>
<dbReference type="InterPro" id="IPR013324">
    <property type="entry name" value="RNA_pol_sigma_r3/r4-like"/>
</dbReference>
<dbReference type="PANTHER" id="PTHR44591:SF3">
    <property type="entry name" value="RESPONSE REGULATORY DOMAIN-CONTAINING PROTEIN"/>
    <property type="match status" value="1"/>
</dbReference>
<evidence type="ECO:0000256" key="1">
    <source>
        <dbReference type="ARBA" id="ARBA00022553"/>
    </source>
</evidence>
<feature type="domain" description="Response regulatory" evidence="5">
    <location>
        <begin position="143"/>
        <end position="256"/>
    </location>
</feature>
<keyword evidence="3" id="KW-0804">Transcription</keyword>
<keyword evidence="1 4" id="KW-0597">Phosphoprotein</keyword>
<gene>
    <name evidence="6" type="ORF">N177_1865</name>
</gene>
<keyword evidence="6" id="KW-0240">DNA-directed RNA polymerase</keyword>
<dbReference type="InterPro" id="IPR053867">
    <property type="entry name" value="PhyR_sigma4"/>
</dbReference>
<protein>
    <submittedName>
        <fullName evidence="6">DNA-directed RNA polymerase specialized sigma subunit</fullName>
    </submittedName>
</protein>
<evidence type="ECO:0000259" key="5">
    <source>
        <dbReference type="PROSITE" id="PS50110"/>
    </source>
</evidence>
<reference evidence="6 7" key="1">
    <citation type="journal article" date="2014" name="Genome Announc.">
        <title>Draft Genome Sequence of Lutibaculum baratangense Strain AMV1T, Isolated from a Mud Volcano in Andamans, India.</title>
        <authorList>
            <person name="Singh A."/>
            <person name="Sreenivas A."/>
            <person name="Sathyanarayana Reddy G."/>
            <person name="Pinnaka A.K."/>
            <person name="Shivaji S."/>
        </authorList>
    </citation>
    <scope>NUCLEOTIDE SEQUENCE [LARGE SCALE GENOMIC DNA]</scope>
    <source>
        <strain evidence="6 7">AMV1</strain>
    </source>
</reference>
<dbReference type="SMART" id="SM00448">
    <property type="entry name" value="REC"/>
    <property type="match status" value="1"/>
</dbReference>
<dbReference type="Gene3D" id="1.10.10.10">
    <property type="entry name" value="Winged helix-like DNA-binding domain superfamily/Winged helix DNA-binding domain"/>
    <property type="match status" value="1"/>
</dbReference>
<dbReference type="OrthoDB" id="9786101at2"/>
<dbReference type="Pfam" id="PF22233">
    <property type="entry name" value="PhyR_sigma-like"/>
    <property type="match status" value="1"/>
</dbReference>
<sequence length="271" mass="29372">MSQSMAQQVGALIPYLRRYARALTGSQSSGDAYVAAVLEAIVADPSIVPRDTDMRVALYKTFCSLWQSIDLNLEEAGLGEGTEQHANRRLGAIAPLHRQAFLLVTVEEFTVKETAEILGLSVEETSRLIDEVGSEIAEQMATDVLIIEDEPIIAMDIEALVTNLGHRVSGIARTHTEAIEAVRKHPPGLVLADIQLADGSSGLDAVNEMLADYQVPVIFITAYPERLLTGEKPEPAFLITKPFQPDMVTAVISQALFFEAKAGARAEDQTA</sequence>
<dbReference type="Proteomes" id="UP000017819">
    <property type="component" value="Unassembled WGS sequence"/>
</dbReference>
<keyword evidence="2" id="KW-0805">Transcription regulation</keyword>
<evidence type="ECO:0000256" key="2">
    <source>
        <dbReference type="ARBA" id="ARBA00023015"/>
    </source>
</evidence>
<evidence type="ECO:0000313" key="6">
    <source>
        <dbReference type="EMBL" id="ESR25348.1"/>
    </source>
</evidence>
<dbReference type="Gene3D" id="1.10.1740.10">
    <property type="match status" value="1"/>
</dbReference>
<dbReference type="RefSeq" id="WP_023432006.1">
    <property type="nucleotide sequence ID" value="NZ_AWXZ01000023.1"/>
</dbReference>